<name>A0A1Y2C378_9FUNG</name>
<proteinExistence type="predicted"/>
<dbReference type="Proteomes" id="UP000193920">
    <property type="component" value="Unassembled WGS sequence"/>
</dbReference>
<dbReference type="SUPFAM" id="SSF48403">
    <property type="entry name" value="Ankyrin repeat"/>
    <property type="match status" value="1"/>
</dbReference>
<dbReference type="STRING" id="1754190.A0A1Y2C378"/>
<dbReference type="SMART" id="SM00248">
    <property type="entry name" value="ANK"/>
    <property type="match status" value="5"/>
</dbReference>
<dbReference type="AlphaFoldDB" id="A0A1Y2C378"/>
<gene>
    <name evidence="1" type="ORF">LY90DRAFT_672027</name>
</gene>
<protein>
    <recommendedName>
        <fullName evidence="3">Ankyrin</fullName>
    </recommendedName>
</protein>
<sequence>MEKKNEKIKNEIMELAIKNNLKILEKYLKSNNIEIQLLNNESSDILIELIDSYASFEVIKFIIKYGDYRDLDFTIGDSTTGKIQSPLIIALKRNNFRVADFLIEYGASIHNISYDSIHCLLNGKNMMYLLQKGYVTSELIYYLIANISMSNISLIKKLLKYFIYSNEFILKLLLIYQEKNAISNIVLHDILDKERNKIKINRKVYSSILENNNFDMIDIIYQYDIRDEEIIVQDLINLKNYNFDKYLMEKFETGNLMIHSNMLMNHLLNFKIELKKKKIFHANRRAIMTMIHNNDIYHFMKCIKENENHRLQLVAIHENFDNDIIILLLLCRRHKITSFNTKIFIEKYRQEINKYWVLLDPNIINILYRNMHLNKKNFRYILDNFSELSINLQEFIRRDQFDDLKRQIPLSNHQLKSIIDKERKKIPIKYSNYQYAIKNNNYKILELLYENDYRKKDIVLHELFNILDNDDGKNINHNYNDKIISLIKKTKNKSLNVQILDFKENLLNIKMKREIIRDKIVRNDIQSLKNFIIEKRIDFHYINNQFFDTMIYAIENGSSIELIKYLTLHYSSINYYIIHNNNYVSPLSCALSKNNFKVANLFLNYYPINFNNTNQKNDDDIIYNLFSSGSLNTKNLNFILNHGYKLLSKTIELLVVNNEEKFLKMIFNHFVFDQSFILKLLFSYKNKKIMSNKQLNEEIFHEKSKIKIHSNVFISTNESNLAYDVVFNHLGNDSNLFILDSFDDIYTLIFSAFEKKNYDFIEKFISSQLFDISKLKLEKCLQMPNLNSYVLFYEKILFHFIKVLFNNETFNVKYINFEKTMEALSKIGNNNLTYYFVEKYIHHRTYQYNHMKFEKMFTTLNKYYNNGKIMTSSPSSNSKNNDFSMDSDYDFNKKEIMTIFLLNSLQQKNFDFKEIHFEDILRILRRYSNTYLPEMFLKKIFHHKTFNFSYFDFEKVLQISLRYPRLSMAKLIIDETFHQQSITTATTIHPSQMNIMRILFQFIKEGQHTKILGYFLNKIMKNNQWEISYSYLKKIILLLWNKNNIDLLECFIENLLYHKRFKNDDKESIKEILFSIVSFSLLLSSSSLSLLYF</sequence>
<reference evidence="1 2" key="1">
    <citation type="submission" date="2016-08" db="EMBL/GenBank/DDBJ databases">
        <title>A Parts List for Fungal Cellulosomes Revealed by Comparative Genomics.</title>
        <authorList>
            <consortium name="DOE Joint Genome Institute"/>
            <person name="Haitjema C.H."/>
            <person name="Gilmore S.P."/>
            <person name="Henske J.K."/>
            <person name="Solomon K.V."/>
            <person name="De Groot R."/>
            <person name="Kuo A."/>
            <person name="Mondo S.J."/>
            <person name="Salamov A.A."/>
            <person name="Labutti K."/>
            <person name="Zhao Z."/>
            <person name="Chiniquy J."/>
            <person name="Barry K."/>
            <person name="Brewer H.M."/>
            <person name="Purvine S.O."/>
            <person name="Wright A.T."/>
            <person name="Boxma B."/>
            <person name="Van Alen T."/>
            <person name="Hackstein J.H."/>
            <person name="Baker S.E."/>
            <person name="Grigoriev I.V."/>
            <person name="O'Malley M.A."/>
        </authorList>
    </citation>
    <scope>NUCLEOTIDE SEQUENCE [LARGE SCALE GENOMIC DNA]</scope>
    <source>
        <strain evidence="1 2">G1</strain>
    </source>
</reference>
<evidence type="ECO:0000313" key="1">
    <source>
        <dbReference type="EMBL" id="ORY41479.1"/>
    </source>
</evidence>
<evidence type="ECO:0008006" key="3">
    <source>
        <dbReference type="Google" id="ProtNLM"/>
    </source>
</evidence>
<keyword evidence="2" id="KW-1185">Reference proteome</keyword>
<dbReference type="Gene3D" id="1.25.40.20">
    <property type="entry name" value="Ankyrin repeat-containing domain"/>
    <property type="match status" value="2"/>
</dbReference>
<organism evidence="1 2">
    <name type="scientific">Neocallimastix californiae</name>
    <dbReference type="NCBI Taxonomy" id="1754190"/>
    <lineage>
        <taxon>Eukaryota</taxon>
        <taxon>Fungi</taxon>
        <taxon>Fungi incertae sedis</taxon>
        <taxon>Chytridiomycota</taxon>
        <taxon>Chytridiomycota incertae sedis</taxon>
        <taxon>Neocallimastigomycetes</taxon>
        <taxon>Neocallimastigales</taxon>
        <taxon>Neocallimastigaceae</taxon>
        <taxon>Neocallimastix</taxon>
    </lineage>
</organism>
<evidence type="ECO:0000313" key="2">
    <source>
        <dbReference type="Proteomes" id="UP000193920"/>
    </source>
</evidence>
<dbReference type="InterPro" id="IPR036770">
    <property type="entry name" value="Ankyrin_rpt-contain_sf"/>
</dbReference>
<accession>A0A1Y2C378</accession>
<comment type="caution">
    <text evidence="1">The sequence shown here is derived from an EMBL/GenBank/DDBJ whole genome shotgun (WGS) entry which is preliminary data.</text>
</comment>
<dbReference type="EMBL" id="MCOG01000123">
    <property type="protein sequence ID" value="ORY41479.1"/>
    <property type="molecule type" value="Genomic_DNA"/>
</dbReference>
<dbReference type="InterPro" id="IPR002110">
    <property type="entry name" value="Ankyrin_rpt"/>
</dbReference>